<sequence>MRPSGTPRDPRRREETGSKIHRGRRGSLGKPKAAGRRRNFANFLTRAPRKAEKADGPTLHARDRPVRRARPPLLAAWGAGGPRPRRRPAPSREAREQGPHSPPGAPRAVHRRALAEGSRPRRPRAQEAGSHLRVGRRRAARARPGRASRAQVPRRRGRGGDGLQQVPRRVAPQRAQLASVPEPVRTQTSSPRPAKQKTLLFLSARGATQPRQVPASGPG</sequence>
<keyword evidence="3" id="KW-1185">Reference proteome</keyword>
<reference evidence="2" key="1">
    <citation type="submission" date="2023-04" db="EMBL/GenBank/DDBJ databases">
        <authorList>
            <consortium name="ELIXIR-Norway"/>
        </authorList>
    </citation>
    <scope>NUCLEOTIDE SEQUENCE [LARGE SCALE GENOMIC DNA]</scope>
</reference>
<feature type="compositionally biased region" description="Basic and acidic residues" evidence="1">
    <location>
        <begin position="49"/>
        <end position="66"/>
    </location>
</feature>
<name>A0ABN8Z2V4_RANTA</name>
<protein>
    <submittedName>
        <fullName evidence="2">Uncharacterized protein</fullName>
    </submittedName>
</protein>
<proteinExistence type="predicted"/>
<organism evidence="2 3">
    <name type="scientific">Rangifer tarandus platyrhynchus</name>
    <name type="common">Svalbard reindeer</name>
    <dbReference type="NCBI Taxonomy" id="3082113"/>
    <lineage>
        <taxon>Eukaryota</taxon>
        <taxon>Metazoa</taxon>
        <taxon>Chordata</taxon>
        <taxon>Craniata</taxon>
        <taxon>Vertebrata</taxon>
        <taxon>Euteleostomi</taxon>
        <taxon>Mammalia</taxon>
        <taxon>Eutheria</taxon>
        <taxon>Laurasiatheria</taxon>
        <taxon>Artiodactyla</taxon>
        <taxon>Ruminantia</taxon>
        <taxon>Pecora</taxon>
        <taxon>Cervidae</taxon>
        <taxon>Odocoileinae</taxon>
        <taxon>Rangifer</taxon>
    </lineage>
</organism>
<feature type="region of interest" description="Disordered" evidence="1">
    <location>
        <begin position="1"/>
        <end position="219"/>
    </location>
</feature>
<evidence type="ECO:0000313" key="3">
    <source>
        <dbReference type="Proteomes" id="UP001176941"/>
    </source>
</evidence>
<evidence type="ECO:0000256" key="1">
    <source>
        <dbReference type="SAM" id="MobiDB-lite"/>
    </source>
</evidence>
<accession>A0ABN8Z2V4</accession>
<dbReference type="EMBL" id="OX459964">
    <property type="protein sequence ID" value="CAI9168160.1"/>
    <property type="molecule type" value="Genomic_DNA"/>
</dbReference>
<feature type="compositionally biased region" description="Basic residues" evidence="1">
    <location>
        <begin position="19"/>
        <end position="39"/>
    </location>
</feature>
<dbReference type="Proteomes" id="UP001176941">
    <property type="component" value="Chromosome 28"/>
</dbReference>
<feature type="compositionally biased region" description="Basic residues" evidence="1">
    <location>
        <begin position="133"/>
        <end position="157"/>
    </location>
</feature>
<gene>
    <name evidence="2" type="ORF">MRATA1EN1_LOCUS17122</name>
</gene>
<feature type="compositionally biased region" description="Basic and acidic residues" evidence="1">
    <location>
        <begin position="8"/>
        <end position="18"/>
    </location>
</feature>
<evidence type="ECO:0000313" key="2">
    <source>
        <dbReference type="EMBL" id="CAI9168160.1"/>
    </source>
</evidence>